<dbReference type="AlphaFoldDB" id="A0A9J6BIX4"/>
<dbReference type="FunFam" id="3.10.20.90:FF:000211">
    <property type="entry name" value="Polyubiquitin 9"/>
    <property type="match status" value="1"/>
</dbReference>
<name>A0A9J6BIX4_POLVA</name>
<dbReference type="Gene3D" id="3.10.20.90">
    <property type="entry name" value="Phosphatidylinositol 3-kinase Catalytic Subunit, Chain A, domain 1"/>
    <property type="match status" value="1"/>
</dbReference>
<dbReference type="Pfam" id="PF00240">
    <property type="entry name" value="ubiquitin"/>
    <property type="match status" value="1"/>
</dbReference>
<proteinExistence type="predicted"/>
<reference evidence="2" key="1">
    <citation type="submission" date="2021-03" db="EMBL/GenBank/DDBJ databases">
        <title>Chromosome level genome of the anhydrobiotic midge Polypedilum vanderplanki.</title>
        <authorList>
            <person name="Yoshida Y."/>
            <person name="Kikawada T."/>
            <person name="Gusev O."/>
        </authorList>
    </citation>
    <scope>NUCLEOTIDE SEQUENCE</scope>
    <source>
        <strain evidence="2">NIAS01</strain>
        <tissue evidence="2">Whole body or cell culture</tissue>
    </source>
</reference>
<dbReference type="InterPro" id="IPR029071">
    <property type="entry name" value="Ubiquitin-like_domsf"/>
</dbReference>
<dbReference type="PANTHER" id="PTHR10666">
    <property type="entry name" value="UBIQUITIN"/>
    <property type="match status" value="1"/>
</dbReference>
<dbReference type="EMBL" id="JADBJN010000003">
    <property type="protein sequence ID" value="KAG5669772.1"/>
    <property type="molecule type" value="Genomic_DNA"/>
</dbReference>
<dbReference type="InterPro" id="IPR019956">
    <property type="entry name" value="Ubiquitin_dom"/>
</dbReference>
<dbReference type="OrthoDB" id="428577at2759"/>
<dbReference type="InterPro" id="IPR000626">
    <property type="entry name" value="Ubiquitin-like_dom"/>
</dbReference>
<gene>
    <name evidence="2" type="ORF">PVAND_000065</name>
</gene>
<comment type="caution">
    <text evidence="2">The sequence shown here is derived from an EMBL/GenBank/DDBJ whole genome shotgun (WGS) entry which is preliminary data.</text>
</comment>
<accession>A0A9J6BIX4</accession>
<dbReference type="SUPFAM" id="SSF54236">
    <property type="entry name" value="Ubiquitin-like"/>
    <property type="match status" value="1"/>
</dbReference>
<evidence type="ECO:0000313" key="3">
    <source>
        <dbReference type="Proteomes" id="UP001107558"/>
    </source>
</evidence>
<protein>
    <recommendedName>
        <fullName evidence="1">Ubiquitin-like domain-containing protein</fullName>
    </recommendedName>
</protein>
<organism evidence="2 3">
    <name type="scientific">Polypedilum vanderplanki</name>
    <name type="common">Sleeping chironomid midge</name>
    <dbReference type="NCBI Taxonomy" id="319348"/>
    <lineage>
        <taxon>Eukaryota</taxon>
        <taxon>Metazoa</taxon>
        <taxon>Ecdysozoa</taxon>
        <taxon>Arthropoda</taxon>
        <taxon>Hexapoda</taxon>
        <taxon>Insecta</taxon>
        <taxon>Pterygota</taxon>
        <taxon>Neoptera</taxon>
        <taxon>Endopterygota</taxon>
        <taxon>Diptera</taxon>
        <taxon>Nematocera</taxon>
        <taxon>Chironomoidea</taxon>
        <taxon>Chironomidae</taxon>
        <taxon>Chironominae</taxon>
        <taxon>Polypedilum</taxon>
        <taxon>Polypedilum</taxon>
    </lineage>
</organism>
<dbReference type="SMART" id="SM00213">
    <property type="entry name" value="UBQ"/>
    <property type="match status" value="1"/>
</dbReference>
<dbReference type="Proteomes" id="UP001107558">
    <property type="component" value="Chromosome 3"/>
</dbReference>
<sequence>MQIFVKTLTGPVHSVVCSSGDTIMSVKEQLEKKYEEGMPPNQQRLIYAGKNLEDNRTLADYNILHNTTVHIVLRLRGGQQSILDKSFECQVEVK</sequence>
<evidence type="ECO:0000259" key="1">
    <source>
        <dbReference type="PROSITE" id="PS50053"/>
    </source>
</evidence>
<dbReference type="PRINTS" id="PR00348">
    <property type="entry name" value="UBIQUITIN"/>
</dbReference>
<dbReference type="InterPro" id="IPR050158">
    <property type="entry name" value="Ubiquitin_ubiquitin-like"/>
</dbReference>
<dbReference type="PROSITE" id="PS50053">
    <property type="entry name" value="UBIQUITIN_2"/>
    <property type="match status" value="1"/>
</dbReference>
<keyword evidence="3" id="KW-1185">Reference proteome</keyword>
<feature type="domain" description="Ubiquitin-like" evidence="1">
    <location>
        <begin position="1"/>
        <end position="78"/>
    </location>
</feature>
<evidence type="ECO:0000313" key="2">
    <source>
        <dbReference type="EMBL" id="KAG5669772.1"/>
    </source>
</evidence>